<dbReference type="Ensembl" id="ENSECAT00000106350.1">
    <property type="protein sequence ID" value="ENSECAP00000072176.1"/>
    <property type="gene ID" value="ENSECAG00000058691.1"/>
</dbReference>
<reference evidence="1 2" key="1">
    <citation type="journal article" date="2009" name="Science">
        <title>Genome sequence, comparative analysis, and population genetics of the domestic horse.</title>
        <authorList>
            <consortium name="Broad Institute Genome Sequencing Platform"/>
            <consortium name="Broad Institute Whole Genome Assembly Team"/>
            <person name="Wade C.M."/>
            <person name="Giulotto E."/>
            <person name="Sigurdsson S."/>
            <person name="Zoli M."/>
            <person name="Gnerre S."/>
            <person name="Imsland F."/>
            <person name="Lear T.L."/>
            <person name="Adelson D.L."/>
            <person name="Bailey E."/>
            <person name="Bellone R.R."/>
            <person name="Bloecker H."/>
            <person name="Distl O."/>
            <person name="Edgar R.C."/>
            <person name="Garber M."/>
            <person name="Leeb T."/>
            <person name="Mauceli E."/>
            <person name="MacLeod J.N."/>
            <person name="Penedo M.C.T."/>
            <person name="Raison J.M."/>
            <person name="Sharpe T."/>
            <person name="Vogel J."/>
            <person name="Andersson L."/>
            <person name="Antczak D.F."/>
            <person name="Biagi T."/>
            <person name="Binns M.M."/>
            <person name="Chowdhary B.P."/>
            <person name="Coleman S.J."/>
            <person name="Della Valle G."/>
            <person name="Fryc S."/>
            <person name="Guerin G."/>
            <person name="Hasegawa T."/>
            <person name="Hill E.W."/>
            <person name="Jurka J."/>
            <person name="Kiialainen A."/>
            <person name="Lindgren G."/>
            <person name="Liu J."/>
            <person name="Magnani E."/>
            <person name="Mickelson J.R."/>
            <person name="Murray J."/>
            <person name="Nergadze S.G."/>
            <person name="Onofrio R."/>
            <person name="Pedroni S."/>
            <person name="Piras M.F."/>
            <person name="Raudsepp T."/>
            <person name="Rocchi M."/>
            <person name="Roeed K.H."/>
            <person name="Ryder O.A."/>
            <person name="Searle S."/>
            <person name="Skow L."/>
            <person name="Swinburne J.E."/>
            <person name="Syvaenen A.C."/>
            <person name="Tozaki T."/>
            <person name="Valberg S.J."/>
            <person name="Vaudin M."/>
            <person name="White J.R."/>
            <person name="Zody M.C."/>
            <person name="Lander E.S."/>
            <person name="Lindblad-Toh K."/>
        </authorList>
    </citation>
    <scope>NUCLEOTIDE SEQUENCE [LARGE SCALE GENOMIC DNA]</scope>
    <source>
        <strain evidence="1 2">Thoroughbred</strain>
    </source>
</reference>
<accession>A0A9L0S7S3</accession>
<sequence length="122" mass="13926">MPHKLRKAIDSRKKVHQPFRTPCYRKNQSPRSGACDTANKDNELACAGCLPNSYAVTVEQIWLTPVVLPRQEAHHPNTVGFFLEFSQDHETTAQVLLSRNLRLNVALTLRRMRSIGELVTCW</sequence>
<dbReference type="GeneTree" id="ENSGT00390000012351"/>
<dbReference type="Ensembl" id="ENSECAT00000088922.1">
    <property type="protein sequence ID" value="ENSECAP00000056376.1"/>
    <property type="gene ID" value="ENSECAG00000058691.1"/>
</dbReference>
<dbReference type="AlphaFoldDB" id="A0A9L0S7S3"/>
<evidence type="ECO:0000313" key="2">
    <source>
        <dbReference type="Proteomes" id="UP000002281"/>
    </source>
</evidence>
<evidence type="ECO:0000313" key="1">
    <source>
        <dbReference type="Ensembl" id="ENSECAP00000072176.1"/>
    </source>
</evidence>
<keyword evidence="2" id="KW-1185">Reference proteome</keyword>
<organism evidence="1 2">
    <name type="scientific">Equus caballus</name>
    <name type="common">Horse</name>
    <dbReference type="NCBI Taxonomy" id="9796"/>
    <lineage>
        <taxon>Eukaryota</taxon>
        <taxon>Metazoa</taxon>
        <taxon>Chordata</taxon>
        <taxon>Craniata</taxon>
        <taxon>Vertebrata</taxon>
        <taxon>Euteleostomi</taxon>
        <taxon>Mammalia</taxon>
        <taxon>Eutheria</taxon>
        <taxon>Laurasiatheria</taxon>
        <taxon>Perissodactyla</taxon>
        <taxon>Equidae</taxon>
        <taxon>Equus</taxon>
    </lineage>
</organism>
<reference evidence="1" key="2">
    <citation type="submission" date="2025-05" db="UniProtKB">
        <authorList>
            <consortium name="Ensembl"/>
        </authorList>
    </citation>
    <scope>IDENTIFICATION</scope>
    <source>
        <strain evidence="1">Thoroughbred</strain>
    </source>
</reference>
<dbReference type="PANTHER" id="PTHR14682:SF1">
    <property type="entry name" value="KATNB1-LIKE PROTEIN 1"/>
    <property type="match status" value="1"/>
</dbReference>
<proteinExistence type="predicted"/>
<dbReference type="PANTHER" id="PTHR14682">
    <property type="entry name" value="KATNB1-LIKE PROTEIN 1"/>
    <property type="match status" value="1"/>
</dbReference>
<dbReference type="Proteomes" id="UP000002281">
    <property type="component" value="Chromosome 5"/>
</dbReference>
<name>A0A9L0S7S3_HORSE</name>
<dbReference type="InterPro" id="IPR042404">
    <property type="entry name" value="KATNBL1"/>
</dbReference>
<protein>
    <submittedName>
        <fullName evidence="1">Uncharacterized protein</fullName>
    </submittedName>
</protein>
<dbReference type="GO" id="GO:0005730">
    <property type="term" value="C:nucleolus"/>
    <property type="evidence" value="ECO:0000318"/>
    <property type="project" value="GO_Central"/>
</dbReference>